<accession>J9BJ05</accession>
<dbReference type="EMBL" id="ADBV01000403">
    <property type="protein sequence ID" value="EJW87395.1"/>
    <property type="molecule type" value="Genomic_DNA"/>
</dbReference>
<proteinExistence type="predicted"/>
<name>J9BJ05_WUCBA</name>
<dbReference type="AlphaFoldDB" id="J9BJ05"/>
<evidence type="ECO:0000256" key="1">
    <source>
        <dbReference type="SAM" id="MobiDB-lite"/>
    </source>
</evidence>
<feature type="region of interest" description="Disordered" evidence="1">
    <location>
        <begin position="1"/>
        <end position="23"/>
    </location>
</feature>
<evidence type="ECO:0000313" key="2">
    <source>
        <dbReference type="EMBL" id="EJW87395.1"/>
    </source>
</evidence>
<sequence>MGRTNAHIQERVGQTSTRMGKVADRRMRTCKKVTDRQTHTCTKMSDRQTHTYRKVTGSEVLNDVWCSRATILCGDAITSRIHTSITCKKFLIHCIAAPWQTSRMQFCNRDGAVHRDAAHATAQYKRQRGKRLPSEFSFISSLSPRLHPFQCTVMGAGCCSIPVRLDTTLFLLAHCQNPELVFL</sequence>
<dbReference type="Proteomes" id="UP000004810">
    <property type="component" value="Unassembled WGS sequence"/>
</dbReference>
<comment type="caution">
    <text evidence="2">The sequence shown here is derived from an EMBL/GenBank/DDBJ whole genome shotgun (WGS) entry which is preliminary data.</text>
</comment>
<gene>
    <name evidence="2" type="ORF">WUBG_01693</name>
</gene>
<protein>
    <submittedName>
        <fullName evidence="2">Uncharacterized protein</fullName>
    </submittedName>
</protein>
<organism evidence="2 3">
    <name type="scientific">Wuchereria bancrofti</name>
    <dbReference type="NCBI Taxonomy" id="6293"/>
    <lineage>
        <taxon>Eukaryota</taxon>
        <taxon>Metazoa</taxon>
        <taxon>Ecdysozoa</taxon>
        <taxon>Nematoda</taxon>
        <taxon>Chromadorea</taxon>
        <taxon>Rhabditida</taxon>
        <taxon>Spirurina</taxon>
        <taxon>Spiruromorpha</taxon>
        <taxon>Filarioidea</taxon>
        <taxon>Onchocercidae</taxon>
        <taxon>Wuchereria</taxon>
    </lineage>
</organism>
<reference evidence="3" key="1">
    <citation type="submission" date="2012-08" db="EMBL/GenBank/DDBJ databases">
        <title>The Genome Sequence of Wuchereria bancrofti.</title>
        <authorList>
            <person name="Nutman T.B."/>
            <person name="Fink D.L."/>
            <person name="Russ C."/>
            <person name="Young S."/>
            <person name="Zeng Q."/>
            <person name="Koehrsen M."/>
            <person name="Alvarado L."/>
            <person name="Berlin A."/>
            <person name="Chapman S.B."/>
            <person name="Chen Z."/>
            <person name="Freedman E."/>
            <person name="Gellesch M."/>
            <person name="Goldberg J."/>
            <person name="Griggs A."/>
            <person name="Gujja S."/>
            <person name="Heilman E.R."/>
            <person name="Heiman D."/>
            <person name="Hepburn T."/>
            <person name="Howarth C."/>
            <person name="Jen D."/>
            <person name="Larson L."/>
            <person name="Lewis B."/>
            <person name="Mehta T."/>
            <person name="Park D."/>
            <person name="Pearson M."/>
            <person name="Roberts A."/>
            <person name="Saif S."/>
            <person name="Shea T."/>
            <person name="Shenoy N."/>
            <person name="Sisk P."/>
            <person name="Stolte C."/>
            <person name="Sykes S."/>
            <person name="Walk T."/>
            <person name="White J."/>
            <person name="Yandava C."/>
            <person name="Haas B."/>
            <person name="Henn M.R."/>
            <person name="Nusbaum C."/>
            <person name="Birren B."/>
        </authorList>
    </citation>
    <scope>NUCLEOTIDE SEQUENCE [LARGE SCALE GENOMIC DNA]</scope>
    <source>
        <strain evidence="3">NA</strain>
    </source>
</reference>
<evidence type="ECO:0000313" key="3">
    <source>
        <dbReference type="Proteomes" id="UP000004810"/>
    </source>
</evidence>